<organism evidence="2 3">
    <name type="scientific">Canna indica</name>
    <name type="common">Indian-shot</name>
    <dbReference type="NCBI Taxonomy" id="4628"/>
    <lineage>
        <taxon>Eukaryota</taxon>
        <taxon>Viridiplantae</taxon>
        <taxon>Streptophyta</taxon>
        <taxon>Embryophyta</taxon>
        <taxon>Tracheophyta</taxon>
        <taxon>Spermatophyta</taxon>
        <taxon>Magnoliopsida</taxon>
        <taxon>Liliopsida</taxon>
        <taxon>Zingiberales</taxon>
        <taxon>Cannaceae</taxon>
        <taxon>Canna</taxon>
    </lineage>
</organism>
<proteinExistence type="predicted"/>
<accession>A0AAQ3L3E9</accession>
<dbReference type="Proteomes" id="UP001327560">
    <property type="component" value="Chromosome 9"/>
</dbReference>
<protein>
    <submittedName>
        <fullName evidence="2">Uncharacterized protein</fullName>
    </submittedName>
</protein>
<dbReference type="AlphaFoldDB" id="A0AAQ3L3E9"/>
<evidence type="ECO:0000313" key="3">
    <source>
        <dbReference type="Proteomes" id="UP001327560"/>
    </source>
</evidence>
<sequence>MFYFPPTATKDMGGSVSIWHQDHCSHCCQRRCCTIRIHLQGDGGHQLSRPTTQQVRLPREHPRCPLPSPFHGDGIPLERRRMQRRCPRPELAAAGAGGVLQSLRSADEDHPIDEQPRSTPLEATSCGSIAAAGAVAGGGVPAGDAGYYASARAERSTGGDGEGSEGRRVWARGSGW</sequence>
<keyword evidence="3" id="KW-1185">Reference proteome</keyword>
<dbReference type="EMBL" id="CP136898">
    <property type="protein sequence ID" value="WOL19864.1"/>
    <property type="molecule type" value="Genomic_DNA"/>
</dbReference>
<gene>
    <name evidence="2" type="ORF">Cni_G28666</name>
</gene>
<evidence type="ECO:0000256" key="1">
    <source>
        <dbReference type="SAM" id="MobiDB-lite"/>
    </source>
</evidence>
<name>A0AAQ3L3E9_9LILI</name>
<feature type="region of interest" description="Disordered" evidence="1">
    <location>
        <begin position="152"/>
        <end position="176"/>
    </location>
</feature>
<reference evidence="2 3" key="1">
    <citation type="submission" date="2023-10" db="EMBL/GenBank/DDBJ databases">
        <title>Chromosome-scale genome assembly provides insights into flower coloration mechanisms of Canna indica.</title>
        <authorList>
            <person name="Li C."/>
        </authorList>
    </citation>
    <scope>NUCLEOTIDE SEQUENCE [LARGE SCALE GENOMIC DNA]</scope>
    <source>
        <tissue evidence="2">Flower</tissue>
    </source>
</reference>
<evidence type="ECO:0000313" key="2">
    <source>
        <dbReference type="EMBL" id="WOL19864.1"/>
    </source>
</evidence>